<feature type="domain" description="Peptidase S9 prolyl oligopeptidase catalytic" evidence="5">
    <location>
        <begin position="473"/>
        <end position="682"/>
    </location>
</feature>
<protein>
    <submittedName>
        <fullName evidence="6">Prolyl oligopeptidase family serine peptidase</fullName>
    </submittedName>
</protein>
<evidence type="ECO:0000313" key="7">
    <source>
        <dbReference type="Proteomes" id="UP001595681"/>
    </source>
</evidence>
<dbReference type="SUPFAM" id="SSF53474">
    <property type="entry name" value="alpha/beta-Hydrolases"/>
    <property type="match status" value="1"/>
</dbReference>
<name>A0ABV7NHC9_9SPHN</name>
<dbReference type="PANTHER" id="PTHR42776:SF13">
    <property type="entry name" value="DIPEPTIDYL-PEPTIDASE 5"/>
    <property type="match status" value="1"/>
</dbReference>
<evidence type="ECO:0000259" key="5">
    <source>
        <dbReference type="Pfam" id="PF00326"/>
    </source>
</evidence>
<sequence>MKKILTAALAATALAPAMLALCSTSAVARPFTPADMVGLDRVGAPAVSPDGKWLAYQLRSTDLAGNRGRTDLYLLDISKAGQAPKLIASKPDKNEASPVFSPDGSALYFQSNASGDDQLWRVALSGGDPVQISKAPGGISGFLLSPDGGKVALWADRPVGAKTIDDMKPDAPKEAGSGRVYDQMFVRHWDTWSDGQRSQIFVMPVAGGPAVSVMGGLVGDSPSKPFGGAEEIAWGRDGKTLFFALREAGRIEPLSTNLDIFSVPADGSAAPTNLTDANDATDTLPTVSPDGQWLAYVAMARPGYEADRQVLMLRNIASGETKALTQGWDRSVASIAWEATGKGLLVTANDVLDNPVFRVDAASGKVVRLTEKGHAGSVVPLPGGGFVYALDSIQSPADFWKMPGGKGKPVRLTDVNAAKLAGVDDVSVERYSFKGANGDTVWGQIVKPKGATGKLPVAFLVHGGPQGSFNDSWSYRWNPKAFAAHGYAAVIVDFHGSTGYGQAFTDAINKDWGGKPLEDLKLGLAAAAAKDAQVDAGNACALGASYGGYMMNWIEGQWADGFKCIVQHDGVFDARAMAYETEELWFDEWEHGGPYYEKPEEFEKWNPVNHVAAWKTPMLVVTGEKDFRIPYTQGLAAFTALQRRDIPSKLLVFPDENHWVLKPKNSLQWYGEALGWLDKWTGK</sequence>
<evidence type="ECO:0000256" key="2">
    <source>
        <dbReference type="ARBA" id="ARBA00022801"/>
    </source>
</evidence>
<proteinExistence type="predicted"/>
<dbReference type="EMBL" id="JBHRVU010000004">
    <property type="protein sequence ID" value="MFC3442456.1"/>
    <property type="molecule type" value="Genomic_DNA"/>
</dbReference>
<feature type="signal peptide" evidence="4">
    <location>
        <begin position="1"/>
        <end position="28"/>
    </location>
</feature>
<dbReference type="Pfam" id="PF07676">
    <property type="entry name" value="PD40"/>
    <property type="match status" value="3"/>
</dbReference>
<feature type="chain" id="PRO_5045573243" evidence="4">
    <location>
        <begin position="29"/>
        <end position="683"/>
    </location>
</feature>
<dbReference type="InterPro" id="IPR011659">
    <property type="entry name" value="WD40"/>
</dbReference>
<dbReference type="InterPro" id="IPR029058">
    <property type="entry name" value="AB_hydrolase_fold"/>
</dbReference>
<dbReference type="SUPFAM" id="SSF82171">
    <property type="entry name" value="DPP6 N-terminal domain-like"/>
    <property type="match status" value="1"/>
</dbReference>
<evidence type="ECO:0000313" key="6">
    <source>
        <dbReference type="EMBL" id="MFC3442456.1"/>
    </source>
</evidence>
<evidence type="ECO:0000256" key="4">
    <source>
        <dbReference type="SAM" id="SignalP"/>
    </source>
</evidence>
<dbReference type="RefSeq" id="WP_380796591.1">
    <property type="nucleotide sequence ID" value="NZ_JBHRVU010000004.1"/>
</dbReference>
<keyword evidence="3" id="KW-0645">Protease</keyword>
<reference evidence="7" key="1">
    <citation type="journal article" date="2019" name="Int. J. Syst. Evol. Microbiol.">
        <title>The Global Catalogue of Microorganisms (GCM) 10K type strain sequencing project: providing services to taxonomists for standard genome sequencing and annotation.</title>
        <authorList>
            <consortium name="The Broad Institute Genomics Platform"/>
            <consortium name="The Broad Institute Genome Sequencing Center for Infectious Disease"/>
            <person name="Wu L."/>
            <person name="Ma J."/>
        </authorList>
    </citation>
    <scope>NUCLEOTIDE SEQUENCE [LARGE SCALE GENOMIC DNA]</scope>
    <source>
        <strain evidence="7">CCM 7491</strain>
    </source>
</reference>
<organism evidence="6 7">
    <name type="scientific">Sphingobium rhizovicinum</name>
    <dbReference type="NCBI Taxonomy" id="432308"/>
    <lineage>
        <taxon>Bacteria</taxon>
        <taxon>Pseudomonadati</taxon>
        <taxon>Pseudomonadota</taxon>
        <taxon>Alphaproteobacteria</taxon>
        <taxon>Sphingomonadales</taxon>
        <taxon>Sphingomonadaceae</taxon>
        <taxon>Sphingobium</taxon>
    </lineage>
</organism>
<evidence type="ECO:0000256" key="3">
    <source>
        <dbReference type="ARBA" id="ARBA00022825"/>
    </source>
</evidence>
<keyword evidence="3" id="KW-0720">Serine protease</keyword>
<accession>A0ABV7NHC9</accession>
<dbReference type="InterPro" id="IPR001375">
    <property type="entry name" value="Peptidase_S9_cat"/>
</dbReference>
<dbReference type="Pfam" id="PF00326">
    <property type="entry name" value="Peptidase_S9"/>
    <property type="match status" value="1"/>
</dbReference>
<dbReference type="InterPro" id="IPR011042">
    <property type="entry name" value="6-blade_b-propeller_TolB-like"/>
</dbReference>
<dbReference type="Proteomes" id="UP001595681">
    <property type="component" value="Unassembled WGS sequence"/>
</dbReference>
<keyword evidence="1 4" id="KW-0732">Signal</keyword>
<comment type="caution">
    <text evidence="6">The sequence shown here is derived from an EMBL/GenBank/DDBJ whole genome shotgun (WGS) entry which is preliminary data.</text>
</comment>
<evidence type="ECO:0000256" key="1">
    <source>
        <dbReference type="ARBA" id="ARBA00022729"/>
    </source>
</evidence>
<keyword evidence="7" id="KW-1185">Reference proteome</keyword>
<dbReference type="Gene3D" id="2.120.10.30">
    <property type="entry name" value="TolB, C-terminal domain"/>
    <property type="match status" value="2"/>
</dbReference>
<gene>
    <name evidence="6" type="ORF">ACFOKF_14875</name>
</gene>
<dbReference type="Gene3D" id="3.40.50.1820">
    <property type="entry name" value="alpha/beta hydrolase"/>
    <property type="match status" value="1"/>
</dbReference>
<dbReference type="PANTHER" id="PTHR42776">
    <property type="entry name" value="SERINE PEPTIDASE S9 FAMILY MEMBER"/>
    <property type="match status" value="1"/>
</dbReference>
<keyword evidence="2" id="KW-0378">Hydrolase</keyword>